<organism evidence="1 2">
    <name type="scientific">Halpernia frigidisoli</name>
    <dbReference type="NCBI Taxonomy" id="1125876"/>
    <lineage>
        <taxon>Bacteria</taxon>
        <taxon>Pseudomonadati</taxon>
        <taxon>Bacteroidota</taxon>
        <taxon>Flavobacteriia</taxon>
        <taxon>Flavobacteriales</taxon>
        <taxon>Weeksellaceae</taxon>
        <taxon>Chryseobacterium group</taxon>
        <taxon>Halpernia</taxon>
    </lineage>
</organism>
<accession>A0A1I3I5T1</accession>
<proteinExistence type="predicted"/>
<dbReference type="NCBIfam" id="TIGR02254">
    <property type="entry name" value="YjjG_YfnB"/>
    <property type="match status" value="1"/>
</dbReference>
<dbReference type="GO" id="GO:0008253">
    <property type="term" value="F:5'-nucleotidase activity"/>
    <property type="evidence" value="ECO:0007669"/>
    <property type="project" value="InterPro"/>
</dbReference>
<dbReference type="InterPro" id="IPR023198">
    <property type="entry name" value="PGP-like_dom2"/>
</dbReference>
<dbReference type="Gene3D" id="1.10.150.240">
    <property type="entry name" value="Putative phosphatase, domain 2"/>
    <property type="match status" value="1"/>
</dbReference>
<dbReference type="InterPro" id="IPR023214">
    <property type="entry name" value="HAD_sf"/>
</dbReference>
<dbReference type="PANTHER" id="PTHR47478">
    <property type="match status" value="1"/>
</dbReference>
<dbReference type="EMBL" id="FOQT01000004">
    <property type="protein sequence ID" value="SFI43345.1"/>
    <property type="molecule type" value="Genomic_DNA"/>
</dbReference>
<dbReference type="SUPFAM" id="SSF56784">
    <property type="entry name" value="HAD-like"/>
    <property type="match status" value="1"/>
</dbReference>
<dbReference type="RefSeq" id="WP_090081445.1">
    <property type="nucleotide sequence ID" value="NZ_FOQT01000004.1"/>
</dbReference>
<dbReference type="NCBIfam" id="TIGR01549">
    <property type="entry name" value="HAD-SF-IA-v1"/>
    <property type="match status" value="1"/>
</dbReference>
<dbReference type="Pfam" id="PF00702">
    <property type="entry name" value="Hydrolase"/>
    <property type="match status" value="1"/>
</dbReference>
<dbReference type="InterPro" id="IPR011951">
    <property type="entry name" value="HAD-SF_hydro_IA_YjjG/PynA"/>
</dbReference>
<name>A0A1I3I5T1_9FLAO</name>
<dbReference type="OrthoDB" id="9802350at2"/>
<reference evidence="1" key="1">
    <citation type="submission" date="2016-10" db="EMBL/GenBank/DDBJ databases">
        <authorList>
            <person name="de Groot N.N."/>
        </authorList>
    </citation>
    <scope>NUCLEOTIDE SEQUENCE [LARGE SCALE GENOMIC DNA]</scope>
    <source>
        <strain evidence="1">DSM 26000</strain>
    </source>
</reference>
<evidence type="ECO:0000313" key="2">
    <source>
        <dbReference type="Proteomes" id="UP000198931"/>
    </source>
</evidence>
<dbReference type="InterPro" id="IPR052550">
    <property type="entry name" value="Pyrimidine_5'-ntase_YjjG"/>
</dbReference>
<keyword evidence="2" id="KW-1185">Reference proteome</keyword>
<dbReference type="AlphaFoldDB" id="A0A1I3I5T1"/>
<protein>
    <submittedName>
        <fullName evidence="1">Putative hydrolase of the HAD superfamily</fullName>
    </submittedName>
</protein>
<dbReference type="PANTHER" id="PTHR47478:SF1">
    <property type="entry name" value="PYRIMIDINE 5'-NUCLEOTIDASE YJJG"/>
    <property type="match status" value="1"/>
</dbReference>
<sequence>MIRHIFFDLDNTLWDHRKNARLTLDILFKRYKVEELHNLNFEDFHTEYDIVNEDLWAKIRDEKIDKDYLRKHRFYDTFLKFNIDDFDLSQKFENQFLDDIVEFNELVEGSLEILDYLKAKNYKLHIITNGFEEVSYRKIEGSGMNNYFETVTSADSLNVRKPNPKIFEHALKMANARKEESILIGDDWIADVLGAKNFGLDVIFFDVFKEQPELTDIKRVEKLVEIKNYL</sequence>
<dbReference type="InterPro" id="IPR036412">
    <property type="entry name" value="HAD-like_sf"/>
</dbReference>
<dbReference type="Gene3D" id="3.40.50.1000">
    <property type="entry name" value="HAD superfamily/HAD-like"/>
    <property type="match status" value="1"/>
</dbReference>
<keyword evidence="1" id="KW-0378">Hydrolase</keyword>
<dbReference type="SFLD" id="SFLDS00003">
    <property type="entry name" value="Haloacid_Dehalogenase"/>
    <property type="match status" value="1"/>
</dbReference>
<dbReference type="STRING" id="1125876.SAMN05443292_2578"/>
<gene>
    <name evidence="1" type="ORF">SAMN05443292_2578</name>
</gene>
<evidence type="ECO:0000313" key="1">
    <source>
        <dbReference type="EMBL" id="SFI43345.1"/>
    </source>
</evidence>
<dbReference type="Proteomes" id="UP000198931">
    <property type="component" value="Unassembled WGS sequence"/>
</dbReference>
<dbReference type="SFLD" id="SFLDG01129">
    <property type="entry name" value="C1.5:_HAD__Beta-PGM__Phosphata"/>
    <property type="match status" value="1"/>
</dbReference>
<dbReference type="InterPro" id="IPR006439">
    <property type="entry name" value="HAD-SF_hydro_IA"/>
</dbReference>